<feature type="domain" description="YspA cpYpsA-related SLOG" evidence="1">
    <location>
        <begin position="2"/>
        <end position="70"/>
    </location>
</feature>
<reference evidence="2 3" key="1">
    <citation type="submission" date="2020-11" db="EMBL/GenBank/DDBJ databases">
        <authorList>
            <person name="Kim M.K."/>
        </authorList>
    </citation>
    <scope>NUCLEOTIDE SEQUENCE [LARGE SCALE GENOMIC DNA]</scope>
    <source>
        <strain evidence="2 3">BT662</strain>
    </source>
</reference>
<gene>
    <name evidence="2" type="ORF">I2H31_09625</name>
</gene>
<dbReference type="Proteomes" id="UP000618931">
    <property type="component" value="Unassembled WGS sequence"/>
</dbReference>
<accession>A0ABS0I348</accession>
<dbReference type="EMBL" id="JADQDM010000003">
    <property type="protein sequence ID" value="MBF9221363.1"/>
    <property type="molecule type" value="Genomic_DNA"/>
</dbReference>
<dbReference type="InterPro" id="IPR019627">
    <property type="entry name" value="YAcAr"/>
</dbReference>
<name>A0ABS0I348_9BACT</name>
<evidence type="ECO:0000313" key="3">
    <source>
        <dbReference type="Proteomes" id="UP000618931"/>
    </source>
</evidence>
<dbReference type="Pfam" id="PF10686">
    <property type="entry name" value="YAcAr"/>
    <property type="match status" value="1"/>
</dbReference>
<keyword evidence="3" id="KW-1185">Reference proteome</keyword>
<dbReference type="RefSeq" id="WP_196292809.1">
    <property type="nucleotide sequence ID" value="NZ_JADQDM010000003.1"/>
</dbReference>
<evidence type="ECO:0000313" key="2">
    <source>
        <dbReference type="EMBL" id="MBF9221363.1"/>
    </source>
</evidence>
<dbReference type="Gene3D" id="3.40.50.450">
    <property type="match status" value="1"/>
</dbReference>
<evidence type="ECO:0000259" key="1">
    <source>
        <dbReference type="Pfam" id="PF10686"/>
    </source>
</evidence>
<organism evidence="2 3">
    <name type="scientific">Hymenobacter ruricola</name>
    <dbReference type="NCBI Taxonomy" id="2791023"/>
    <lineage>
        <taxon>Bacteria</taxon>
        <taxon>Pseudomonadati</taxon>
        <taxon>Bacteroidota</taxon>
        <taxon>Cytophagia</taxon>
        <taxon>Cytophagales</taxon>
        <taxon>Hymenobacteraceae</taxon>
        <taxon>Hymenobacter</taxon>
    </lineage>
</organism>
<sequence length="121" mass="13013">MKLAVIGSRHATTEAHYEQLSRELDALAAAQPIKLIISGGALTGADAHVERYAQSRGIAIQIHRPDYKAHGRAAPLVRNQLIIDAAEACFALWDGVSKGTGHALRHARKRGLKLIIVAPLP</sequence>
<proteinExistence type="predicted"/>
<comment type="caution">
    <text evidence="2">The sequence shown here is derived from an EMBL/GenBank/DDBJ whole genome shotgun (WGS) entry which is preliminary data.</text>
</comment>
<dbReference type="SUPFAM" id="SSF102405">
    <property type="entry name" value="MCP/YpsA-like"/>
    <property type="match status" value="1"/>
</dbReference>
<protein>
    <submittedName>
        <fullName evidence="2">DUF2493 domain-containing protein</fullName>
    </submittedName>
</protein>